<evidence type="ECO:0000313" key="2">
    <source>
        <dbReference type="Proteomes" id="UP000178776"/>
    </source>
</evidence>
<dbReference type="STRING" id="1108595.BKX93_16905"/>
<evidence type="ECO:0000313" key="1">
    <source>
        <dbReference type="EMBL" id="AOZ51512.1"/>
    </source>
</evidence>
<dbReference type="KEGG" id="cvc:BKX93_16905"/>
<dbReference type="EMBL" id="CP017707">
    <property type="protein sequence ID" value="AOZ51512.1"/>
    <property type="molecule type" value="Genomic_DNA"/>
</dbReference>
<name>A0A1D9LJN2_9NEIS</name>
<proteinExistence type="predicted"/>
<accession>A0A1D9LJN2</accession>
<gene>
    <name evidence="1" type="ORF">BKX93_16905</name>
</gene>
<protein>
    <submittedName>
        <fullName evidence="1">Uncharacterized protein</fullName>
    </submittedName>
</protein>
<dbReference type="Proteomes" id="UP000178776">
    <property type="component" value="Chromosome"/>
</dbReference>
<sequence length="332" mass="35327">MRSILSIAILLAAGSAQADWTPRIISDQFVTTLNYGGGALSYREDASKGGPVWQAVSELMKTPNILQQGLNGRVAQLVSQNGATFLSGTVSGNAQVTIRPDASGVAYISLSGLNYQVRNRYSGRKLGVINYSCTNTLTLSNMVLTAQYGTADGSMAAGKAGMTATTSSSTDCDSNLSWILPVVGDVLINKAEGKIDSAIQSGVQASLAQVKDALLYKPGQNLLSGLNRLVPADKVVSLPDGRTFPVGRYVQDNFRYLLGNSQITLRLGNYLQVLPVNQDPGMYSNAASELLSLSLSSPAFALGLKVNEEQALSWSWNSQCDPRHPETVCQEP</sequence>
<organism evidence="1 2">
    <name type="scientific">Chromobacterium vaccinii</name>
    <dbReference type="NCBI Taxonomy" id="1108595"/>
    <lineage>
        <taxon>Bacteria</taxon>
        <taxon>Pseudomonadati</taxon>
        <taxon>Pseudomonadota</taxon>
        <taxon>Betaproteobacteria</taxon>
        <taxon>Neisseriales</taxon>
        <taxon>Chromobacteriaceae</taxon>
        <taxon>Chromobacterium</taxon>
    </lineage>
</organism>
<dbReference type="AlphaFoldDB" id="A0A1D9LJN2"/>
<reference evidence="1 2" key="1">
    <citation type="submission" date="2016-10" db="EMBL/GenBank/DDBJ databases">
        <title>Chromobacterium muskegensis sp. nov., an insecticidal bacterium isolated from Sphagnum bogs.</title>
        <authorList>
            <person name="Sparks M.E."/>
            <person name="Blackburn M.B."/>
            <person name="Gundersen-Rindal D.E."/>
            <person name="Mitchell A."/>
            <person name="Farrar R."/>
            <person name="Kuhar D."/>
        </authorList>
    </citation>
    <scope>NUCLEOTIDE SEQUENCE [LARGE SCALE GENOMIC DNA]</scope>
    <source>
        <strain evidence="1 2">21-1</strain>
    </source>
</reference>